<sequence>MTTASITVPRTASVAVVGPVTRFWTEMLAAWQRMNEIEYRMRAGR</sequence>
<evidence type="ECO:0000313" key="2">
    <source>
        <dbReference type="Proteomes" id="UP001157160"/>
    </source>
</evidence>
<gene>
    <name evidence="1" type="ORF">GCM10025874_15640</name>
</gene>
<dbReference type="RefSeq" id="WP_284231671.1">
    <property type="nucleotide sequence ID" value="NZ_BSUL01000001.1"/>
</dbReference>
<dbReference type="Proteomes" id="UP001157160">
    <property type="component" value="Unassembled WGS sequence"/>
</dbReference>
<accession>A0AA37UNP5</accession>
<proteinExistence type="predicted"/>
<reference evidence="1 2" key="1">
    <citation type="journal article" date="2014" name="Int. J. Syst. Evol. Microbiol.">
        <title>Complete genome sequence of Corynebacterium casei LMG S-19264T (=DSM 44701T), isolated from a smear-ripened cheese.</title>
        <authorList>
            <consortium name="US DOE Joint Genome Institute (JGI-PGF)"/>
            <person name="Walter F."/>
            <person name="Albersmeier A."/>
            <person name="Kalinowski J."/>
            <person name="Ruckert C."/>
        </authorList>
    </citation>
    <scope>NUCLEOTIDE SEQUENCE [LARGE SCALE GENOMIC DNA]</scope>
    <source>
        <strain evidence="1 2">NBRC 112289</strain>
    </source>
</reference>
<name>A0AA37UNP5_9MICO</name>
<organism evidence="1 2">
    <name type="scientific">Arenivirga flava</name>
    <dbReference type="NCBI Taxonomy" id="1930060"/>
    <lineage>
        <taxon>Bacteria</taxon>
        <taxon>Bacillati</taxon>
        <taxon>Actinomycetota</taxon>
        <taxon>Actinomycetes</taxon>
        <taxon>Micrococcales</taxon>
        <taxon>Microbacteriaceae</taxon>
        <taxon>Arenivirga</taxon>
    </lineage>
</organism>
<dbReference type="AlphaFoldDB" id="A0AA37UNP5"/>
<keyword evidence="2" id="KW-1185">Reference proteome</keyword>
<evidence type="ECO:0000313" key="1">
    <source>
        <dbReference type="EMBL" id="GMA28311.1"/>
    </source>
</evidence>
<dbReference type="EMBL" id="BSUL01000001">
    <property type="protein sequence ID" value="GMA28311.1"/>
    <property type="molecule type" value="Genomic_DNA"/>
</dbReference>
<comment type="caution">
    <text evidence="1">The sequence shown here is derived from an EMBL/GenBank/DDBJ whole genome shotgun (WGS) entry which is preliminary data.</text>
</comment>
<protein>
    <submittedName>
        <fullName evidence="1">Uncharacterized protein</fullName>
    </submittedName>
</protein>